<organism evidence="2 3">
    <name type="scientific">Thalassobaculum fulvum</name>
    <dbReference type="NCBI Taxonomy" id="1633335"/>
    <lineage>
        <taxon>Bacteria</taxon>
        <taxon>Pseudomonadati</taxon>
        <taxon>Pseudomonadota</taxon>
        <taxon>Alphaproteobacteria</taxon>
        <taxon>Rhodospirillales</taxon>
        <taxon>Thalassobaculaceae</taxon>
        <taxon>Thalassobaculum</taxon>
    </lineage>
</organism>
<dbReference type="Gene3D" id="1.10.1200.10">
    <property type="entry name" value="ACP-like"/>
    <property type="match status" value="1"/>
</dbReference>
<dbReference type="InterPro" id="IPR036736">
    <property type="entry name" value="ACP-like_sf"/>
</dbReference>
<reference evidence="2" key="1">
    <citation type="journal article" date="2014" name="Int. J. Syst. Evol. Microbiol.">
        <title>Complete genome sequence of Corynebacterium casei LMG S-19264T (=DSM 44701T), isolated from a smear-ripened cheese.</title>
        <authorList>
            <consortium name="US DOE Joint Genome Institute (JGI-PGF)"/>
            <person name="Walter F."/>
            <person name="Albersmeier A."/>
            <person name="Kalinowski J."/>
            <person name="Ruckert C."/>
        </authorList>
    </citation>
    <scope>NUCLEOTIDE SEQUENCE</scope>
    <source>
        <strain evidence="2">KCTC 42651</strain>
    </source>
</reference>
<dbReference type="Proteomes" id="UP000630353">
    <property type="component" value="Unassembled WGS sequence"/>
</dbReference>
<sequence>MTVQDEVMARLTEVFRDVFDDDELTVFPAMTAKDVDEWDSLMHITLVLAVEKEFAVKLNAAEVGKLENVGQMVELLARKAA</sequence>
<proteinExistence type="predicted"/>
<evidence type="ECO:0000259" key="1">
    <source>
        <dbReference type="Pfam" id="PF00550"/>
    </source>
</evidence>
<feature type="domain" description="Carrier" evidence="1">
    <location>
        <begin position="39"/>
        <end position="76"/>
    </location>
</feature>
<evidence type="ECO:0000313" key="2">
    <source>
        <dbReference type="EMBL" id="GHD52859.1"/>
    </source>
</evidence>
<reference evidence="2" key="2">
    <citation type="submission" date="2020-09" db="EMBL/GenBank/DDBJ databases">
        <authorList>
            <person name="Sun Q."/>
            <person name="Kim S."/>
        </authorList>
    </citation>
    <scope>NUCLEOTIDE SEQUENCE</scope>
    <source>
        <strain evidence="2">KCTC 42651</strain>
    </source>
</reference>
<dbReference type="RefSeq" id="WP_189990764.1">
    <property type="nucleotide sequence ID" value="NZ_BMZS01000006.1"/>
</dbReference>
<dbReference type="AlphaFoldDB" id="A0A918XTQ8"/>
<dbReference type="Pfam" id="PF00550">
    <property type="entry name" value="PP-binding"/>
    <property type="match status" value="1"/>
</dbReference>
<comment type="caution">
    <text evidence="2">The sequence shown here is derived from an EMBL/GenBank/DDBJ whole genome shotgun (WGS) entry which is preliminary data.</text>
</comment>
<dbReference type="SUPFAM" id="SSF47336">
    <property type="entry name" value="ACP-like"/>
    <property type="match status" value="1"/>
</dbReference>
<name>A0A918XTQ8_9PROT</name>
<accession>A0A918XTQ8</accession>
<dbReference type="InterPro" id="IPR009081">
    <property type="entry name" value="PP-bd_ACP"/>
</dbReference>
<gene>
    <name evidence="2" type="ORF">GCM10017083_28780</name>
</gene>
<evidence type="ECO:0000313" key="3">
    <source>
        <dbReference type="Proteomes" id="UP000630353"/>
    </source>
</evidence>
<protein>
    <submittedName>
        <fullName evidence="2">Acyl carrier protein</fullName>
    </submittedName>
</protein>
<keyword evidence="3" id="KW-1185">Reference proteome</keyword>
<dbReference type="EMBL" id="BMZS01000006">
    <property type="protein sequence ID" value="GHD52859.1"/>
    <property type="molecule type" value="Genomic_DNA"/>
</dbReference>